<feature type="compositionally biased region" description="Basic and acidic residues" evidence="1">
    <location>
        <begin position="16"/>
        <end position="25"/>
    </location>
</feature>
<dbReference type="EMBL" id="CP042330">
    <property type="protein sequence ID" value="QDZ41700.1"/>
    <property type="molecule type" value="Genomic_DNA"/>
</dbReference>
<name>A0A5B8NUJ8_9CHRO</name>
<organism evidence="2 4">
    <name type="scientific">Euhalothece natronophila Z-M001</name>
    <dbReference type="NCBI Taxonomy" id="522448"/>
    <lineage>
        <taxon>Bacteria</taxon>
        <taxon>Bacillati</taxon>
        <taxon>Cyanobacteriota</taxon>
        <taxon>Cyanophyceae</taxon>
        <taxon>Oscillatoriophycideae</taxon>
        <taxon>Chroococcales</taxon>
        <taxon>Halothecacae</taxon>
        <taxon>Halothece cluster</taxon>
        <taxon>Euhalothece</taxon>
    </lineage>
</organism>
<proteinExistence type="predicted"/>
<feature type="region of interest" description="Disordered" evidence="1">
    <location>
        <begin position="82"/>
        <end position="102"/>
    </location>
</feature>
<keyword evidence="4" id="KW-1185">Reference proteome</keyword>
<geneLocation type="plasmid" evidence="2">
    <name>pEu4</name>
</geneLocation>
<dbReference type="EMBL" id="CP042330">
    <property type="protein sequence ID" value="QDZ41715.1"/>
    <property type="molecule type" value="Genomic_DNA"/>
</dbReference>
<gene>
    <name evidence="2" type="ORF">FRE64_17210</name>
    <name evidence="3" type="ORF">FRE64_17290</name>
</gene>
<evidence type="ECO:0000313" key="2">
    <source>
        <dbReference type="EMBL" id="QDZ41700.1"/>
    </source>
</evidence>
<reference evidence="2" key="1">
    <citation type="submission" date="2019-08" db="EMBL/GenBank/DDBJ databases">
        <title>Carotenoids and Carotenoid Binding Proteins in the Halophilic Cyanobacterium Euhalothece sp. ZM00.</title>
        <authorList>
            <person name="Cho S.M."/>
            <person name="Song J.Y."/>
            <person name="Park Y.-I."/>
        </authorList>
    </citation>
    <scope>NUCLEOTIDE SEQUENCE [LARGE SCALE GENOMIC DNA]</scope>
    <source>
        <strain evidence="2">Z-M001</strain>
        <plasmid evidence="2">pEu4</plasmid>
    </source>
</reference>
<dbReference type="RefSeq" id="WP_146297659.1">
    <property type="nucleotide sequence ID" value="NZ_CP042330.1"/>
</dbReference>
<dbReference type="OrthoDB" id="9157369at2"/>
<geneLocation type="plasmid" evidence="4">
    <name>peu4</name>
</geneLocation>
<dbReference type="Proteomes" id="UP000318453">
    <property type="component" value="Plasmid pEu4"/>
</dbReference>
<evidence type="ECO:0000313" key="3">
    <source>
        <dbReference type="EMBL" id="QDZ41715.1"/>
    </source>
</evidence>
<keyword evidence="2" id="KW-0614">Plasmid</keyword>
<dbReference type="AlphaFoldDB" id="A0A5B8NUJ8"/>
<dbReference type="KEGG" id="enn:FRE64_17290"/>
<feature type="region of interest" description="Disordered" evidence="1">
    <location>
        <begin position="16"/>
        <end position="38"/>
    </location>
</feature>
<protein>
    <submittedName>
        <fullName evidence="2">Mobilization protein</fullName>
    </submittedName>
</protein>
<evidence type="ECO:0000256" key="1">
    <source>
        <dbReference type="SAM" id="MobiDB-lite"/>
    </source>
</evidence>
<evidence type="ECO:0000313" key="4">
    <source>
        <dbReference type="Proteomes" id="UP000318453"/>
    </source>
</evidence>
<sequence>MSGSYQKKIEKLEARKRQIQEQIRQEKRKASREEKKRQDRWKILVGAYCLSCLEQEGSVPTINGEEDLRKKMDEFLTRDSDRKLFGLEPLPKSDDSQSKKQD</sequence>
<dbReference type="KEGG" id="enn:FRE64_17210"/>
<accession>A0A5B8NUJ8</accession>